<sequence>MYALTFNESGLPQGSTWYVNLSNGMKSGAVSGSYYSFTITNGSYSYSISTTDKIYEPNPSSGLLKVNGASVSEPITFSKVLYTVTFKESGLPSGISWYVKGAGSGNAPAGSPITFLLTNGTYRFIIANTTAYYTTTEQFSITMNGRNITETVTYLHYSYITGKISPSDGKVTVNGHKVTLSPTGSLNLSVAAGSYNVIISAKGYRTYYDNITVTNGKSVNITYDLKKISKPGLSPIESIAIASGIIGSAAVIGVVVYVFKFRK</sequence>
<gene>
    <name evidence="3" type="ORF">CSP5_0635</name>
</gene>
<accession>A0A1N5TNB0</accession>
<reference evidence="3 4" key="1">
    <citation type="submission" date="2016-04" db="EMBL/GenBank/DDBJ databases">
        <authorList>
            <person name="Evans L.H."/>
            <person name="Alamgir A."/>
            <person name="Owens N."/>
            <person name="Weber N.D."/>
            <person name="Virtaneva K."/>
            <person name="Barbian K."/>
            <person name="Babar A."/>
            <person name="Rosenke K."/>
        </authorList>
    </citation>
    <scope>NUCLEOTIDE SEQUENCE [LARGE SCALE GENOMIC DNA]</scope>
    <source>
        <strain evidence="4">S5(T) (JCM 30642 \VKM B-2941)</strain>
    </source>
</reference>
<feature type="domain" description="PEGA" evidence="2">
    <location>
        <begin position="166"/>
        <end position="227"/>
    </location>
</feature>
<evidence type="ECO:0000313" key="3">
    <source>
        <dbReference type="EMBL" id="SIM49953.1"/>
    </source>
</evidence>
<dbReference type="InterPro" id="IPR013229">
    <property type="entry name" value="PEGA"/>
</dbReference>
<protein>
    <submittedName>
        <fullName evidence="3">Cell surface protein</fullName>
    </submittedName>
</protein>
<dbReference type="Proteomes" id="UP000195607">
    <property type="component" value="Chromosome I"/>
</dbReference>
<dbReference type="Pfam" id="PF08308">
    <property type="entry name" value="PEGA"/>
    <property type="match status" value="1"/>
</dbReference>
<dbReference type="Gene3D" id="2.60.40.1120">
    <property type="entry name" value="Carboxypeptidase-like, regulatory domain"/>
    <property type="match status" value="1"/>
</dbReference>
<name>A0A1N5TNB0_9ARCH</name>
<keyword evidence="1" id="KW-0812">Transmembrane</keyword>
<proteinExistence type="predicted"/>
<dbReference type="OrthoDB" id="57559at2157"/>
<evidence type="ECO:0000256" key="1">
    <source>
        <dbReference type="SAM" id="Phobius"/>
    </source>
</evidence>
<dbReference type="RefSeq" id="WP_077076030.1">
    <property type="nucleotide sequence ID" value="NZ_LT671858.1"/>
</dbReference>
<keyword evidence="1" id="KW-0472">Membrane</keyword>
<keyword evidence="1" id="KW-1133">Transmembrane helix</keyword>
<organism evidence="3 4">
    <name type="scientific">Cuniculiplasma divulgatum</name>
    <dbReference type="NCBI Taxonomy" id="1673428"/>
    <lineage>
        <taxon>Archaea</taxon>
        <taxon>Methanobacteriati</taxon>
        <taxon>Thermoplasmatota</taxon>
        <taxon>Thermoplasmata</taxon>
        <taxon>Thermoplasmatales</taxon>
        <taxon>Cuniculiplasmataceae</taxon>
        <taxon>Cuniculiplasma</taxon>
    </lineage>
</organism>
<evidence type="ECO:0000259" key="2">
    <source>
        <dbReference type="Pfam" id="PF08308"/>
    </source>
</evidence>
<dbReference type="GeneID" id="41587918"/>
<dbReference type="AlphaFoldDB" id="A0A1N5TNB0"/>
<feature type="transmembrane region" description="Helical" evidence="1">
    <location>
        <begin position="239"/>
        <end position="259"/>
    </location>
</feature>
<dbReference type="EMBL" id="LT671858">
    <property type="protein sequence ID" value="SIM49953.1"/>
    <property type="molecule type" value="Genomic_DNA"/>
</dbReference>
<evidence type="ECO:0000313" key="4">
    <source>
        <dbReference type="Proteomes" id="UP000195607"/>
    </source>
</evidence>